<dbReference type="Proteomes" id="UP001054945">
    <property type="component" value="Unassembled WGS sequence"/>
</dbReference>
<comment type="caution">
    <text evidence="2">The sequence shown here is derived from an EMBL/GenBank/DDBJ whole genome shotgun (WGS) entry which is preliminary data.</text>
</comment>
<accession>A0AAV4S678</accession>
<evidence type="ECO:0008006" key="4">
    <source>
        <dbReference type="Google" id="ProtNLM"/>
    </source>
</evidence>
<evidence type="ECO:0000313" key="2">
    <source>
        <dbReference type="EMBL" id="GIY29140.1"/>
    </source>
</evidence>
<proteinExistence type="predicted"/>
<organism evidence="2 3">
    <name type="scientific">Caerostris extrusa</name>
    <name type="common">Bark spider</name>
    <name type="synonym">Caerostris bankana</name>
    <dbReference type="NCBI Taxonomy" id="172846"/>
    <lineage>
        <taxon>Eukaryota</taxon>
        <taxon>Metazoa</taxon>
        <taxon>Ecdysozoa</taxon>
        <taxon>Arthropoda</taxon>
        <taxon>Chelicerata</taxon>
        <taxon>Arachnida</taxon>
        <taxon>Araneae</taxon>
        <taxon>Araneomorphae</taxon>
        <taxon>Entelegynae</taxon>
        <taxon>Araneoidea</taxon>
        <taxon>Araneidae</taxon>
        <taxon>Caerostris</taxon>
    </lineage>
</organism>
<evidence type="ECO:0000256" key="1">
    <source>
        <dbReference type="SAM" id="SignalP"/>
    </source>
</evidence>
<feature type="chain" id="PRO_5044011249" description="Secreted protein" evidence="1">
    <location>
        <begin position="22"/>
        <end position="102"/>
    </location>
</feature>
<reference evidence="2 3" key="1">
    <citation type="submission" date="2021-06" db="EMBL/GenBank/DDBJ databases">
        <title>Caerostris extrusa draft genome.</title>
        <authorList>
            <person name="Kono N."/>
            <person name="Arakawa K."/>
        </authorList>
    </citation>
    <scope>NUCLEOTIDE SEQUENCE [LARGE SCALE GENOMIC DNA]</scope>
</reference>
<keyword evidence="3" id="KW-1185">Reference proteome</keyword>
<evidence type="ECO:0000313" key="3">
    <source>
        <dbReference type="Proteomes" id="UP001054945"/>
    </source>
</evidence>
<keyword evidence="1" id="KW-0732">Signal</keyword>
<dbReference type="AlphaFoldDB" id="A0AAV4S678"/>
<protein>
    <recommendedName>
        <fullName evidence="4">Secreted protein</fullName>
    </recommendedName>
</protein>
<name>A0AAV4S678_CAEEX</name>
<dbReference type="EMBL" id="BPLR01009026">
    <property type="protein sequence ID" value="GIY29140.1"/>
    <property type="molecule type" value="Genomic_DNA"/>
</dbReference>
<feature type="signal peptide" evidence="1">
    <location>
        <begin position="1"/>
        <end position="21"/>
    </location>
</feature>
<gene>
    <name evidence="2" type="ORF">CEXT_74841</name>
</gene>
<sequence length="102" mass="11716">MCHALVSAASSLWICLGLVKGDVWRTVMEDKEMRHSSGSLTHWKSDALQYRSENSRDMRKCVLRRKTTSGAHEHSFITIDEPTLLNRISSLDHMMHNDVSKF</sequence>